<sequence length="709" mass="78061">MAQSAQSPDILSPRRGGPSGISPSVSAVAPGSGTSALVPSLGLGPANTGRLRDNGSLTARKSTVSAPQTARANYESALLSAVRRQIESFEEKVGGQISTLRCQQQRDRLREAAFSRLEEKMSSLEGHQPKLDQRLAELTGNFKGLSDEMQAQIRRVDLMDDRLWEWRHHLEEEFRKKYTDFEQSIHKVCSGVRVMASANEEGQKRLFQRVQTLEMEVRERLACMDESKAVEGLHERLEMLEGRCQSLEEQAALEAAHASMINHCERAARDEVEESANAALLGMLERRVSDLAERLEQVHQDARETHGKVAVQEEHHRTMRTLLDAGEERHRVLLDKVDRGDLAGKFEQLQQAAHEDHRLRTEHHERLELLARRLDYQEQAQEELHSSHLRVSREGSTTAATSITKTIEEWQARVEQAEAHLAVLQQELHTMQEEADLGPRVSQLVASLKEVMPKLVEHDHAIQALQERPQESNPPSASGVDVAAGAGAGADAARAADKMQDMSESKSEPGLQDAVKGLQERLSAIDSDALEVRGRLAEHAALLLEHRGLQAHMEDLHQEVKGLSARGGQDAVSTVGEPVSKLAMEEALGVLRREMSETLGESQRSAQAQLQEFVQLAASSQEAAKTVLAELLPLKSALEDSTKREVTWPGLPNGAELHEELLRCTRTSAEGRELAAGVLGEFAALRRGLRPVAGASVENSPDAGTLPPT</sequence>
<accession>A0A7S4UBT1</accession>
<evidence type="ECO:0000313" key="3">
    <source>
        <dbReference type="EMBL" id="CAE4568317.1"/>
    </source>
</evidence>
<protein>
    <submittedName>
        <fullName evidence="3">Uncharacterized protein</fullName>
    </submittedName>
</protein>
<gene>
    <name evidence="3" type="ORF">AMON00008_LOCUS7936</name>
</gene>
<organism evidence="3">
    <name type="scientific">Alexandrium monilatum</name>
    <dbReference type="NCBI Taxonomy" id="311494"/>
    <lineage>
        <taxon>Eukaryota</taxon>
        <taxon>Sar</taxon>
        <taxon>Alveolata</taxon>
        <taxon>Dinophyceae</taxon>
        <taxon>Gonyaulacales</taxon>
        <taxon>Pyrocystaceae</taxon>
        <taxon>Alexandrium</taxon>
    </lineage>
</organism>
<dbReference type="AlphaFoldDB" id="A0A7S4UBT1"/>
<evidence type="ECO:0000256" key="1">
    <source>
        <dbReference type="SAM" id="Coils"/>
    </source>
</evidence>
<feature type="compositionally biased region" description="Basic and acidic residues" evidence="2">
    <location>
        <begin position="494"/>
        <end position="507"/>
    </location>
</feature>
<dbReference type="EMBL" id="HBNR01012288">
    <property type="protein sequence ID" value="CAE4568317.1"/>
    <property type="molecule type" value="Transcribed_RNA"/>
</dbReference>
<feature type="region of interest" description="Disordered" evidence="2">
    <location>
        <begin position="1"/>
        <end position="32"/>
    </location>
</feature>
<name>A0A7S4UBT1_9DINO</name>
<feature type="coiled-coil region" evidence="1">
    <location>
        <begin position="400"/>
        <end position="434"/>
    </location>
</feature>
<reference evidence="3" key="1">
    <citation type="submission" date="2021-01" db="EMBL/GenBank/DDBJ databases">
        <authorList>
            <person name="Corre E."/>
            <person name="Pelletier E."/>
            <person name="Niang G."/>
            <person name="Scheremetjew M."/>
            <person name="Finn R."/>
            <person name="Kale V."/>
            <person name="Holt S."/>
            <person name="Cochrane G."/>
            <person name="Meng A."/>
            <person name="Brown T."/>
            <person name="Cohen L."/>
        </authorList>
    </citation>
    <scope>NUCLEOTIDE SEQUENCE</scope>
    <source>
        <strain evidence="3">CCMP3105</strain>
    </source>
</reference>
<keyword evidence="1" id="KW-0175">Coiled coil</keyword>
<evidence type="ECO:0000256" key="2">
    <source>
        <dbReference type="SAM" id="MobiDB-lite"/>
    </source>
</evidence>
<proteinExistence type="predicted"/>
<feature type="region of interest" description="Disordered" evidence="2">
    <location>
        <begin position="467"/>
        <end position="512"/>
    </location>
</feature>
<feature type="compositionally biased region" description="Low complexity" evidence="2">
    <location>
        <begin position="476"/>
        <end position="493"/>
    </location>
</feature>